<feature type="domain" description="Carbohydrate kinase PfkB" evidence="7">
    <location>
        <begin position="28"/>
        <end position="290"/>
    </location>
</feature>
<sequence length="319" mass="32858">MKPIVTLTPNPTIDGAASAEVIRPLHKIRTSDERYHPGGGGINVARVIHALGKPALAVYPAGGPTGAILDELLATARLETRRIAIAGYTRIAHTVFERSSGLEYRFVPEGPLLSAGEWDRCIAALAQVDWEYIVASGSLARGLEPEAYHRVIDVARAKGARVILDTSGPALRAALERGVYFVKPSLGELESLVGHALPDAHAQASAARDLVDRGCAHIVAVTLGRDGAMIVSAEETWHLAAPPVTARSAVGAGDSFLAAAVVALSERRSLAATLAYGVAAGAAAVLSPGNDLASADDVEQIYAGLQSAAGAGEASSSSA</sequence>
<keyword evidence="4" id="KW-0418">Kinase</keyword>
<dbReference type="InterPro" id="IPR029056">
    <property type="entry name" value="Ribokinase-like"/>
</dbReference>
<reference evidence="9" key="1">
    <citation type="journal article" date="2019" name="Int. J. Syst. Evol. Microbiol.">
        <title>The Global Catalogue of Microorganisms (GCM) 10K type strain sequencing project: providing services to taxonomists for standard genome sequencing and annotation.</title>
        <authorList>
            <consortium name="The Broad Institute Genomics Platform"/>
            <consortium name="The Broad Institute Genome Sequencing Center for Infectious Disease"/>
            <person name="Wu L."/>
            <person name="Ma J."/>
        </authorList>
    </citation>
    <scope>NUCLEOTIDE SEQUENCE [LARGE SCALE GENOMIC DNA]</scope>
    <source>
        <strain evidence="9">CCUG 62982</strain>
    </source>
</reference>
<name>A0ABW3H7H0_9SPHN</name>
<dbReference type="InterPro" id="IPR002173">
    <property type="entry name" value="Carboh/pur_kinase_PfkB_CS"/>
</dbReference>
<dbReference type="CDD" id="cd01164">
    <property type="entry name" value="FruK_PfkB_like"/>
    <property type="match status" value="1"/>
</dbReference>
<evidence type="ECO:0000256" key="5">
    <source>
        <dbReference type="ARBA" id="ARBA00022840"/>
    </source>
</evidence>
<dbReference type="Proteomes" id="UP001596977">
    <property type="component" value="Unassembled WGS sequence"/>
</dbReference>
<gene>
    <name evidence="8" type="ORF">ACFQ1E_13920</name>
</gene>
<dbReference type="InterPro" id="IPR011611">
    <property type="entry name" value="PfkB_dom"/>
</dbReference>
<dbReference type="InterPro" id="IPR017583">
    <property type="entry name" value="Tagatose/fructose_Pkinase"/>
</dbReference>
<dbReference type="PROSITE" id="PS00583">
    <property type="entry name" value="PFKB_KINASES_1"/>
    <property type="match status" value="1"/>
</dbReference>
<evidence type="ECO:0000256" key="6">
    <source>
        <dbReference type="PIRNR" id="PIRNR000535"/>
    </source>
</evidence>
<keyword evidence="3" id="KW-0547">Nucleotide-binding</keyword>
<dbReference type="RefSeq" id="WP_264945297.1">
    <property type="nucleotide sequence ID" value="NZ_JAPDRA010000007.1"/>
</dbReference>
<evidence type="ECO:0000256" key="2">
    <source>
        <dbReference type="ARBA" id="ARBA00022679"/>
    </source>
</evidence>
<accession>A0ABW3H7H0</accession>
<keyword evidence="2 6" id="KW-0808">Transferase</keyword>
<organism evidence="8 9">
    <name type="scientific">Sphingomonas canadensis</name>
    <dbReference type="NCBI Taxonomy" id="1219257"/>
    <lineage>
        <taxon>Bacteria</taxon>
        <taxon>Pseudomonadati</taxon>
        <taxon>Pseudomonadota</taxon>
        <taxon>Alphaproteobacteria</taxon>
        <taxon>Sphingomonadales</taxon>
        <taxon>Sphingomonadaceae</taxon>
        <taxon>Sphingomonas</taxon>
    </lineage>
</organism>
<evidence type="ECO:0000259" key="7">
    <source>
        <dbReference type="Pfam" id="PF00294"/>
    </source>
</evidence>
<dbReference type="NCBIfam" id="TIGR03168">
    <property type="entry name" value="1-PFK"/>
    <property type="match status" value="1"/>
</dbReference>
<dbReference type="PANTHER" id="PTHR46566">
    <property type="entry name" value="1-PHOSPHOFRUCTOKINASE-RELATED"/>
    <property type="match status" value="1"/>
</dbReference>
<evidence type="ECO:0000313" key="8">
    <source>
        <dbReference type="EMBL" id="MFD0947443.1"/>
    </source>
</evidence>
<dbReference type="Pfam" id="PF00294">
    <property type="entry name" value="PfkB"/>
    <property type="match status" value="1"/>
</dbReference>
<dbReference type="Gene3D" id="3.40.1190.20">
    <property type="match status" value="1"/>
</dbReference>
<comment type="similarity">
    <text evidence="1 6">Belongs to the carbohydrate kinase PfkB family.</text>
</comment>
<evidence type="ECO:0000313" key="9">
    <source>
        <dbReference type="Proteomes" id="UP001596977"/>
    </source>
</evidence>
<keyword evidence="9" id="KW-1185">Reference proteome</keyword>
<dbReference type="PIRSF" id="PIRSF000535">
    <property type="entry name" value="1PFK/6PFK/LacC"/>
    <property type="match status" value="1"/>
</dbReference>
<evidence type="ECO:0000256" key="1">
    <source>
        <dbReference type="ARBA" id="ARBA00010688"/>
    </source>
</evidence>
<dbReference type="EMBL" id="JBHTJG010000007">
    <property type="protein sequence ID" value="MFD0947443.1"/>
    <property type="molecule type" value="Genomic_DNA"/>
</dbReference>
<comment type="caution">
    <text evidence="8">The sequence shown here is derived from an EMBL/GenBank/DDBJ whole genome shotgun (WGS) entry which is preliminary data.</text>
</comment>
<keyword evidence="5" id="KW-0067">ATP-binding</keyword>
<evidence type="ECO:0000256" key="4">
    <source>
        <dbReference type="ARBA" id="ARBA00022777"/>
    </source>
</evidence>
<dbReference type="SUPFAM" id="SSF53613">
    <property type="entry name" value="Ribokinase-like"/>
    <property type="match status" value="1"/>
</dbReference>
<proteinExistence type="inferred from homology"/>
<evidence type="ECO:0000256" key="3">
    <source>
        <dbReference type="ARBA" id="ARBA00022741"/>
    </source>
</evidence>
<protein>
    <recommendedName>
        <fullName evidence="6">Phosphofructokinase</fullName>
    </recommendedName>
</protein>
<dbReference type="PANTHER" id="PTHR46566:SF2">
    <property type="entry name" value="ATP-DEPENDENT 6-PHOSPHOFRUCTOKINASE ISOZYME 2"/>
    <property type="match status" value="1"/>
</dbReference>